<proteinExistence type="predicted"/>
<name>A0A2Z4JV53_9BURK</name>
<sequence length="241" mass="27801">MFFLLTTTFTYAGEYLSGPADYIYSPRVEEGEREIDTKFGTQKPRSGEDSRQSGASIGLGYGVTSWWFTEIYGKNTWDGNNSQFDAVEWENKFQLTETGKYFVDVGFLIELERPQNRNEGYEAKYGFLLQKDWNKWQANLNLLMQGHYTGTENQGTYFGYQGQVKYRLQPELQLGAQLFSWLGQLNNWNTNQQQQTSVGPAIFGKTKLGRKEALVYNVAYLWGTTTASPKNTIRMQVEYEF</sequence>
<dbReference type="AlphaFoldDB" id="A0A2Z4JV53"/>
<protein>
    <submittedName>
        <fullName evidence="1">Uncharacterized protein</fullName>
    </submittedName>
</protein>
<gene>
    <name evidence="1" type="ORF">Pas1_09380</name>
</gene>
<evidence type="ECO:0000313" key="2">
    <source>
        <dbReference type="Proteomes" id="UP000248592"/>
    </source>
</evidence>
<accession>A0A2Z4JV53</accession>
<organism evidence="1 2">
    <name type="scientific">Polynucleobacter paneuropaeus</name>
    <dbReference type="NCBI Taxonomy" id="2527775"/>
    <lineage>
        <taxon>Bacteria</taxon>
        <taxon>Pseudomonadati</taxon>
        <taxon>Pseudomonadota</taxon>
        <taxon>Betaproteobacteria</taxon>
        <taxon>Burkholderiales</taxon>
        <taxon>Burkholderiaceae</taxon>
        <taxon>Polynucleobacter</taxon>
    </lineage>
</organism>
<evidence type="ECO:0000313" key="1">
    <source>
        <dbReference type="EMBL" id="AWW50747.1"/>
    </source>
</evidence>
<dbReference type="Proteomes" id="UP000248592">
    <property type="component" value="Chromosome"/>
</dbReference>
<dbReference type="EMBL" id="CP030085">
    <property type="protein sequence ID" value="AWW50747.1"/>
    <property type="molecule type" value="Genomic_DNA"/>
</dbReference>
<reference evidence="2" key="1">
    <citation type="submission" date="2018-06" db="EMBL/GenBank/DDBJ databases">
        <title>Description of a new Polynucleobacter species.</title>
        <authorList>
            <person name="Hahn M.W."/>
        </authorList>
    </citation>
    <scope>NUCLEOTIDE SEQUENCE [LARGE SCALE GENOMIC DNA]</scope>
    <source>
        <strain evidence="2">MG-25-Pas1-D2</strain>
    </source>
</reference>